<dbReference type="InterPro" id="IPR014917">
    <property type="entry name" value="DUF1800"/>
</dbReference>
<accession>A0A2P2E6K0</accession>
<keyword evidence="2" id="KW-1185">Reference proteome</keyword>
<comment type="caution">
    <text evidence="1">The sequence shown here is derived from an EMBL/GenBank/DDBJ whole genome shotgun (WGS) entry which is preliminary data.</text>
</comment>
<gene>
    <name evidence="1" type="ORF">PbB2_00351</name>
</gene>
<evidence type="ECO:0008006" key="3">
    <source>
        <dbReference type="Google" id="ProtNLM"/>
    </source>
</evidence>
<evidence type="ECO:0000313" key="1">
    <source>
        <dbReference type="EMBL" id="GBF56694.1"/>
    </source>
</evidence>
<proteinExistence type="predicted"/>
<dbReference type="RefSeq" id="WP_108983556.1">
    <property type="nucleotide sequence ID" value="NZ_BFBR01000001.1"/>
</dbReference>
<protein>
    <recommendedName>
        <fullName evidence="3">DUF1800 domain-containing protein</fullName>
    </recommendedName>
</protein>
<dbReference type="EMBL" id="BFBR01000001">
    <property type="protein sequence ID" value="GBF56694.1"/>
    <property type="molecule type" value="Genomic_DNA"/>
</dbReference>
<dbReference type="Pfam" id="PF08811">
    <property type="entry name" value="DUF1800"/>
    <property type="match status" value="1"/>
</dbReference>
<dbReference type="Proteomes" id="UP000245086">
    <property type="component" value="Unassembled WGS sequence"/>
</dbReference>
<name>A0A2P2E6K0_9PROT</name>
<organism evidence="1 2">
    <name type="scientific">Candidatus Phycosocius bacilliformis</name>
    <dbReference type="NCBI Taxonomy" id="1445552"/>
    <lineage>
        <taxon>Bacteria</taxon>
        <taxon>Pseudomonadati</taxon>
        <taxon>Pseudomonadota</taxon>
        <taxon>Alphaproteobacteria</taxon>
        <taxon>Caulobacterales</taxon>
        <taxon>Caulobacterales incertae sedis</taxon>
        <taxon>Candidatus Phycosocius</taxon>
    </lineage>
</organism>
<dbReference type="AlphaFoldDB" id="A0A2P2E6K0"/>
<dbReference type="OrthoDB" id="9772295at2"/>
<evidence type="ECO:0000313" key="2">
    <source>
        <dbReference type="Proteomes" id="UP000245086"/>
    </source>
</evidence>
<sequence>MMELDAVIAANRFGLGARPGELALIAANPRGWLLNQVGNTAACQITADGLMSGTQAFEALQAYLQARNAQQRGGDAVRFQADERGRLANLVGQTIGRDIEARIQHAITTPASFGERWVQFWSNHFTVAARSAQTTPFPGTFEREAIRPHVWGRFETLLIAAETHVGMLIYLDQAQSIGPNSQAAQSGAGQRRRAGLNENLAREILELHTLGVNGGYQQADVTEFARALTGWTIAGPRVRRLAGNAQIGEVVFVPALHEPGPRRIMGRSFAASGKNQALDILRFLAGQPVVARQIATKLARHFVADDPPQSLIARLETNFLATQGDLSALAKTLIKSPEAWMPEAGKFKTPNDFLISTMRAGGVASTSTQALRGTFEQLGQAPWRAPSPKGWPDVATEWAAPDAILKRIDWSNLAADALGESTHPVRFAEEALGPALRDTTRTAISRAQTARQGLVLALMSPEFQRR</sequence>
<reference evidence="1 2" key="1">
    <citation type="journal article" date="2018" name="Genome Announc.">
        <title>Draft Genome Sequence of "Candidatus Phycosocius bacilliformis," an Alphaproteobacterial Ectosymbiont of the Hydrocarbon-Producing Green Alga Botryococcus braunii.</title>
        <authorList>
            <person name="Tanabe Y."/>
            <person name="Yamaguchi H."/>
            <person name="Watanabe M.M."/>
        </authorList>
    </citation>
    <scope>NUCLEOTIDE SEQUENCE [LARGE SCALE GENOMIC DNA]</scope>
    <source>
        <strain evidence="1 2">BOTRYCO-2</strain>
    </source>
</reference>